<dbReference type="PANTHER" id="PTHR32552">
    <property type="entry name" value="FERRICHROME IRON RECEPTOR-RELATED"/>
    <property type="match status" value="1"/>
</dbReference>
<keyword evidence="7 8" id="KW-0998">Cell outer membrane</keyword>
<keyword evidence="11" id="KW-0614">Plasmid</keyword>
<dbReference type="GO" id="GO:0015344">
    <property type="term" value="F:siderophore uptake transmembrane transporter activity"/>
    <property type="evidence" value="ECO:0007669"/>
    <property type="project" value="TreeGrafter"/>
</dbReference>
<dbReference type="InterPro" id="IPR000531">
    <property type="entry name" value="Beta-barrel_TonB"/>
</dbReference>
<dbReference type="InterPro" id="IPR010917">
    <property type="entry name" value="TonB_rcpt_CS"/>
</dbReference>
<dbReference type="InterPro" id="IPR039426">
    <property type="entry name" value="TonB-dep_rcpt-like"/>
</dbReference>
<dbReference type="PANTHER" id="PTHR32552:SF84">
    <property type="entry name" value="TONB-DEPENDENT RECEPTOR-RELATED"/>
    <property type="match status" value="1"/>
</dbReference>
<keyword evidence="6 8" id="KW-0472">Membrane</keyword>
<feature type="domain" description="TonB-dependent receptor-like beta-barrel" evidence="10">
    <location>
        <begin position="2"/>
        <end position="161"/>
    </location>
</feature>
<dbReference type="AlphaFoldDB" id="A0A060DH58"/>
<dbReference type="EMBL" id="CP007794">
    <property type="protein sequence ID" value="AIB13496.1"/>
    <property type="molecule type" value="Genomic_DNA"/>
</dbReference>
<keyword evidence="4 8" id="KW-0812">Transmembrane</keyword>
<sequence length="191" mass="20820">MGVKQSFLEGRGEWTLAAYHIVKNKLLTTDPNRPGITVQVGQQSSRGLEASLSLGLWEGVRGDVNGALLRTKYDDFIQTVSGRAVSYAANVPLGVPEHTANAWASWAFLPGWEARAGVQYIGKTYADVANTVTRPAYTVVNAGLDYRPTDNTKLSLRAFNLFDEVYAVASGTTSWKLGRPRSAELAFSMTF</sequence>
<evidence type="ECO:0000256" key="1">
    <source>
        <dbReference type="ARBA" id="ARBA00004571"/>
    </source>
</evidence>
<comment type="subcellular location">
    <subcellularLocation>
        <location evidence="1 8">Cell outer membrane</location>
        <topology evidence="1 8">Multi-pass membrane protein</topology>
    </subcellularLocation>
</comment>
<gene>
    <name evidence="11" type="ORF">ABAZ39_16265</name>
</gene>
<dbReference type="GO" id="GO:0009279">
    <property type="term" value="C:cell outer membrane"/>
    <property type="evidence" value="ECO:0007669"/>
    <property type="project" value="UniProtKB-SubCell"/>
</dbReference>
<keyword evidence="3 8" id="KW-1134">Transmembrane beta strand</keyword>
<organism evidence="11 12">
    <name type="scientific">Azospirillum argentinense</name>
    <dbReference type="NCBI Taxonomy" id="2970906"/>
    <lineage>
        <taxon>Bacteria</taxon>
        <taxon>Pseudomonadati</taxon>
        <taxon>Pseudomonadota</taxon>
        <taxon>Alphaproteobacteria</taxon>
        <taxon>Rhodospirillales</taxon>
        <taxon>Azospirillaceae</taxon>
        <taxon>Azospirillum</taxon>
    </lineage>
</organism>
<dbReference type="KEGG" id="abq:ABAZ39_16265"/>
<dbReference type="Pfam" id="PF00593">
    <property type="entry name" value="TonB_dep_Rec_b-barrel"/>
    <property type="match status" value="1"/>
</dbReference>
<evidence type="ECO:0000313" key="12">
    <source>
        <dbReference type="Proteomes" id="UP000027186"/>
    </source>
</evidence>
<reference evidence="11 12" key="1">
    <citation type="journal article" date="2014" name="Genome Announc.">
        <title>Complete Genome Sequence of the Model Rhizosphere Strain Azospirillum brasilense Az39, Successfully Applied in Agriculture.</title>
        <authorList>
            <person name="Rivera D."/>
            <person name="Revale S."/>
            <person name="Molina R."/>
            <person name="Gualpa J."/>
            <person name="Puente M."/>
            <person name="Maroniche G."/>
            <person name="Paris G."/>
            <person name="Baker D."/>
            <person name="Clavijo B."/>
            <person name="McLay K."/>
            <person name="Spaepen S."/>
            <person name="Perticari A."/>
            <person name="Vazquez M."/>
            <person name="Wisniewski-Dye F."/>
            <person name="Watkins C."/>
            <person name="Martinez-Abarca F."/>
            <person name="Vanderleyden J."/>
            <person name="Cassan F."/>
        </authorList>
    </citation>
    <scope>NUCLEOTIDE SEQUENCE [LARGE SCALE GENOMIC DNA]</scope>
    <source>
        <strain evidence="11 12">Az39</strain>
        <plasmid evidence="11">AbAZ39_p1</plasmid>
    </source>
</reference>
<evidence type="ECO:0000256" key="7">
    <source>
        <dbReference type="ARBA" id="ARBA00023237"/>
    </source>
</evidence>
<evidence type="ECO:0000256" key="6">
    <source>
        <dbReference type="ARBA" id="ARBA00023136"/>
    </source>
</evidence>
<comment type="similarity">
    <text evidence="8">Belongs to the TonB-dependent receptor family.</text>
</comment>
<dbReference type="InterPro" id="IPR036942">
    <property type="entry name" value="Beta-barrel_TonB_sf"/>
</dbReference>
<dbReference type="Proteomes" id="UP000027186">
    <property type="component" value="Plasmid AbAZ39_p1"/>
</dbReference>
<proteinExistence type="inferred from homology"/>
<protein>
    <recommendedName>
        <fullName evidence="10">TonB-dependent receptor-like beta-barrel domain-containing protein</fullName>
    </recommendedName>
</protein>
<dbReference type="RefSeq" id="WP_247881698.1">
    <property type="nucleotide sequence ID" value="NZ_CP007794.1"/>
</dbReference>
<name>A0A060DH58_9PROT</name>
<dbReference type="Gene3D" id="2.40.170.20">
    <property type="entry name" value="TonB-dependent receptor, beta-barrel domain"/>
    <property type="match status" value="1"/>
</dbReference>
<evidence type="ECO:0000259" key="10">
    <source>
        <dbReference type="Pfam" id="PF00593"/>
    </source>
</evidence>
<dbReference type="PROSITE" id="PS01156">
    <property type="entry name" value="TONB_DEPENDENT_REC_2"/>
    <property type="match status" value="1"/>
</dbReference>
<keyword evidence="5" id="KW-0798">TonB box</keyword>
<evidence type="ECO:0000256" key="9">
    <source>
        <dbReference type="PROSITE-ProRule" id="PRU10144"/>
    </source>
</evidence>
<feature type="short sequence motif" description="TonB C-terminal box" evidence="9">
    <location>
        <begin position="174"/>
        <end position="191"/>
    </location>
</feature>
<keyword evidence="2 8" id="KW-0813">Transport</keyword>
<evidence type="ECO:0000313" key="11">
    <source>
        <dbReference type="EMBL" id="AIB13496.1"/>
    </source>
</evidence>
<dbReference type="PROSITE" id="PS52016">
    <property type="entry name" value="TONB_DEPENDENT_REC_3"/>
    <property type="match status" value="1"/>
</dbReference>
<evidence type="ECO:0000256" key="3">
    <source>
        <dbReference type="ARBA" id="ARBA00022452"/>
    </source>
</evidence>
<dbReference type="SUPFAM" id="SSF56935">
    <property type="entry name" value="Porins"/>
    <property type="match status" value="1"/>
</dbReference>
<evidence type="ECO:0000256" key="5">
    <source>
        <dbReference type="ARBA" id="ARBA00023077"/>
    </source>
</evidence>
<accession>A0A060DH58</accession>
<evidence type="ECO:0000256" key="4">
    <source>
        <dbReference type="ARBA" id="ARBA00022692"/>
    </source>
</evidence>
<geneLocation type="plasmid" evidence="11 12">
    <name>AbAZ39_p1</name>
</geneLocation>
<evidence type="ECO:0000256" key="2">
    <source>
        <dbReference type="ARBA" id="ARBA00022448"/>
    </source>
</evidence>
<evidence type="ECO:0000256" key="8">
    <source>
        <dbReference type="PROSITE-ProRule" id="PRU01360"/>
    </source>
</evidence>